<sequence>MKKKLLITGGGGTPVDTAFQPYYEKLFTSVSECVGRVKNRKKDIDFTLQSPVQARDFRIIK</sequence>
<dbReference type="RefSeq" id="WP_321566005.1">
    <property type="nucleotide sequence ID" value="NZ_CP139558.1"/>
</dbReference>
<proteinExistence type="predicted"/>
<name>A0ABZ0TYN2_9SPHI</name>
<evidence type="ECO:0000313" key="1">
    <source>
        <dbReference type="EMBL" id="WPU96919.1"/>
    </source>
</evidence>
<gene>
    <name evidence="1" type="ORF">SNE25_15465</name>
</gene>
<protein>
    <submittedName>
        <fullName evidence="1">Uncharacterized protein</fullName>
    </submittedName>
</protein>
<reference evidence="1 2" key="1">
    <citation type="submission" date="2023-11" db="EMBL/GenBank/DDBJ databases">
        <title>Analysis of the Genomes of Mucilaginibacter gossypii cycad 4 and M. sabulilitoris SNA2: microbes with the potential for plant growth promotion.</title>
        <authorList>
            <person name="Hirsch A.M."/>
            <person name="Humm E."/>
            <person name="Rubbi M."/>
            <person name="Del Vecchio G."/>
            <person name="Ha S.M."/>
            <person name="Pellegrini M."/>
            <person name="Gunsalus R.P."/>
        </authorList>
    </citation>
    <scope>NUCLEOTIDE SEQUENCE [LARGE SCALE GENOMIC DNA]</scope>
    <source>
        <strain evidence="1 2">SNA2</strain>
    </source>
</reference>
<accession>A0ABZ0TYN2</accession>
<keyword evidence="2" id="KW-1185">Reference proteome</keyword>
<dbReference type="EMBL" id="CP139558">
    <property type="protein sequence ID" value="WPU96919.1"/>
    <property type="molecule type" value="Genomic_DNA"/>
</dbReference>
<organism evidence="1 2">
    <name type="scientific">Mucilaginibacter sabulilitoris</name>
    <dbReference type="NCBI Taxonomy" id="1173583"/>
    <lineage>
        <taxon>Bacteria</taxon>
        <taxon>Pseudomonadati</taxon>
        <taxon>Bacteroidota</taxon>
        <taxon>Sphingobacteriia</taxon>
        <taxon>Sphingobacteriales</taxon>
        <taxon>Sphingobacteriaceae</taxon>
        <taxon>Mucilaginibacter</taxon>
    </lineage>
</organism>
<evidence type="ECO:0000313" key="2">
    <source>
        <dbReference type="Proteomes" id="UP001324380"/>
    </source>
</evidence>
<dbReference type="Proteomes" id="UP001324380">
    <property type="component" value="Chromosome"/>
</dbReference>